<evidence type="ECO:0000313" key="1">
    <source>
        <dbReference type="EMBL" id="UXI67982.1"/>
    </source>
</evidence>
<dbReference type="Gene3D" id="2.120.10.70">
    <property type="entry name" value="Fucose-specific lectin"/>
    <property type="match status" value="2"/>
</dbReference>
<dbReference type="SUPFAM" id="SSF89372">
    <property type="entry name" value="Fucose-specific lectin"/>
    <property type="match status" value="1"/>
</dbReference>
<dbReference type="RefSeq" id="WP_261694950.1">
    <property type="nucleotide sequence ID" value="NZ_CP104694.1"/>
</dbReference>
<evidence type="ECO:0008006" key="3">
    <source>
        <dbReference type="Google" id="ProtNLM"/>
    </source>
</evidence>
<accession>A0ABY6BDU7</accession>
<organism evidence="1 2">
    <name type="scientific">Tahibacter amnicola</name>
    <dbReference type="NCBI Taxonomy" id="2976241"/>
    <lineage>
        <taxon>Bacteria</taxon>
        <taxon>Pseudomonadati</taxon>
        <taxon>Pseudomonadota</taxon>
        <taxon>Gammaproteobacteria</taxon>
        <taxon>Lysobacterales</taxon>
        <taxon>Rhodanobacteraceae</taxon>
        <taxon>Tahibacter</taxon>
    </lineage>
</organism>
<dbReference type="EMBL" id="CP104694">
    <property type="protein sequence ID" value="UXI67982.1"/>
    <property type="molecule type" value="Genomic_DNA"/>
</dbReference>
<name>A0ABY6BDU7_9GAMM</name>
<evidence type="ECO:0000313" key="2">
    <source>
        <dbReference type="Proteomes" id="UP001064632"/>
    </source>
</evidence>
<proteinExistence type="predicted"/>
<keyword evidence="2" id="KW-1185">Reference proteome</keyword>
<gene>
    <name evidence="1" type="ORF">N4264_25185</name>
</gene>
<sequence length="476" mass="52779">MPIIQGRPSAVVLDAQMHVAFTAASGVVTDYYYDRDAGWMAQDVTGRVVGSPLAKGAVTTIATEGQWHALYRTVGSGLSHLYYRNGDGWFYDDLSRLAGARAMEGPAACAVTPGQLHAFYRDERGHISHVYYREGEWYWEDMAVLVPGSIPDAAGDPTAIYVYKQLHVAWRSEEGRLGHCYHDNATGWVRQEMITPANRAPDAKGAPVFLAYENRLECFYRDINDHIGRLTFAQGAWQYEDLTLASESPVLVAGDPAAIGFNHRAVIVFRDHRGQIAELSGAGNKWMYRDLSQWSAAPRAVEDPVLATFADQLHVVFPAASGHLHDIYFDGNWHDQDLDLIARYPAAIGEMSLHNAGLYTVLMRFNYLEPGGRQRLSPATTSLPFDYGMTRTRDPGRYDVPDGAELWIDVKATFGDTVEGRQHFIYRKDDPHVARYHCAGTTLDVKLVFDGLDDIATSATNAGTPAAKRRPGDHIA</sequence>
<protein>
    <recommendedName>
        <fullName evidence="3">YD repeat-containing protein</fullName>
    </recommendedName>
</protein>
<reference evidence="1" key="1">
    <citation type="submission" date="2022-09" db="EMBL/GenBank/DDBJ databases">
        <title>Tahibacter sp. nov., isolated from a fresh water.</title>
        <authorList>
            <person name="Baek J.H."/>
            <person name="Lee J.K."/>
            <person name="Kim J.M."/>
            <person name="Jeon C.O."/>
        </authorList>
    </citation>
    <scope>NUCLEOTIDE SEQUENCE</scope>
    <source>
        <strain evidence="1">W38</strain>
    </source>
</reference>
<dbReference type="Proteomes" id="UP001064632">
    <property type="component" value="Chromosome"/>
</dbReference>